<proteinExistence type="predicted"/>
<dbReference type="STRING" id="69.GLE_1568"/>
<dbReference type="PATRIC" id="fig|69.6.peg.1548"/>
<dbReference type="AlphaFoldDB" id="A0A0S2DF28"/>
<dbReference type="Proteomes" id="UP000061569">
    <property type="component" value="Chromosome"/>
</dbReference>
<sequence length="151" mass="16644">MAEHHFQLVPVDPRFYPAPDAIDTAQAVVRALIPSAEEVHASCRPGIHFFDAGEGFEEPKCPFCDADTAPWWSDAMSDAWDGTHFNELRITTPCCGASTSLDQLRYPNGDRFGSFIIEAALADPAENPSSEQISQLQSILGCQLVAYWITR</sequence>
<evidence type="ECO:0000313" key="2">
    <source>
        <dbReference type="Proteomes" id="UP000061569"/>
    </source>
</evidence>
<name>A0A0S2DF28_LYSEN</name>
<dbReference type="KEGG" id="lez:GLE_1568"/>
<organism evidence="1 2">
    <name type="scientific">Lysobacter enzymogenes</name>
    <dbReference type="NCBI Taxonomy" id="69"/>
    <lineage>
        <taxon>Bacteria</taxon>
        <taxon>Pseudomonadati</taxon>
        <taxon>Pseudomonadota</taxon>
        <taxon>Gammaproteobacteria</taxon>
        <taxon>Lysobacterales</taxon>
        <taxon>Lysobacteraceae</taxon>
        <taxon>Lysobacter</taxon>
    </lineage>
</organism>
<dbReference type="OrthoDB" id="7871924at2"/>
<accession>A0A0S2DF28</accession>
<gene>
    <name evidence="1" type="ORF">GLE_1568</name>
</gene>
<dbReference type="EMBL" id="CP013140">
    <property type="protein sequence ID" value="ALN56925.1"/>
    <property type="molecule type" value="Genomic_DNA"/>
</dbReference>
<reference evidence="1 2" key="1">
    <citation type="submission" date="2015-11" db="EMBL/GenBank/DDBJ databases">
        <title>Genome sequences of Lysobacter enzymogenes strain C3 and Lysobacter antibioticus ATCC 29479.</title>
        <authorList>
            <person name="Kobayashi D.Y."/>
        </authorList>
    </citation>
    <scope>NUCLEOTIDE SEQUENCE [LARGE SCALE GENOMIC DNA]</scope>
    <source>
        <strain evidence="1 2">C3</strain>
    </source>
</reference>
<evidence type="ECO:0000313" key="1">
    <source>
        <dbReference type="EMBL" id="ALN56925.1"/>
    </source>
</evidence>
<protein>
    <submittedName>
        <fullName evidence="1">Uncharacterized protein</fullName>
    </submittedName>
</protein>
<dbReference type="RefSeq" id="WP_057946883.1">
    <property type="nucleotide sequence ID" value="NZ_CP067396.1"/>
</dbReference>